<dbReference type="AlphaFoldDB" id="A0A1B2EHT4"/>
<dbReference type="SUPFAM" id="SSF53448">
    <property type="entry name" value="Nucleotide-diphospho-sugar transferases"/>
    <property type="match status" value="1"/>
</dbReference>
<evidence type="ECO:0000259" key="1">
    <source>
        <dbReference type="Pfam" id="PF00535"/>
    </source>
</evidence>
<proteinExistence type="predicted"/>
<accession>A0A1B2EHT4</accession>
<dbReference type="InterPro" id="IPR029044">
    <property type="entry name" value="Nucleotide-diphossugar_trans"/>
</dbReference>
<dbReference type="KEGG" id="moc:BB934_15910"/>
<dbReference type="InterPro" id="IPR001173">
    <property type="entry name" value="Glyco_trans_2-like"/>
</dbReference>
<protein>
    <recommendedName>
        <fullName evidence="1">Glycosyltransferase 2-like domain-containing protein</fullName>
    </recommendedName>
</protein>
<sequence>MFTCEAQIILNRLVIKMSVPRSSTVSAVKIRGSNGEPQFAYPTPAESDPPPIILHNAGRAFNKQNAVFGFVSDPALSLLGSFGNGSFVAECTIDGEIHHFTGTPVQATLADIALLGPQLLKRFASFDDVGPLAQALAANSIGQITNAPLYLDFAYAENGCLLLNGWMANFGYLDVYVLVNGCASVARSRDAIISNRPDVTDHIRGQGFPEIRGDGHGFTLAADCLDPSQPVTIGILQDGVFYIVEQPTPPMSQDKGRVFQLLLGARQGTSFTPLEKITRMLTPFLRSNHRSLDYDVVSTSQWSDGSAPRLSIIVPFYKEWRFLYSLLAMIKDAPLDYEWVIVCDDATIFPQMNLQIANQPDSVRQRITFVLPRQNVGYGHANNIGVKVAKGQRVLLMNSDIWLKSFDVLEVGIRALDDGSFSLLGFTLLFEDQTIQHDGLAFKRSVEVGNRYLALHPGKGLPAESTTARYQLAEAQAVTGALMLIERDLFNEIGGFADRYIGGDFEDADLCLTLRQRGQKVGLVRSTEIFHLERQSIRLDAVNSVGFARTLVNCERFNRRWEDTLEAAARASSPNTDTRLKVVN</sequence>
<gene>
    <name evidence="2" type="ORF">BB934_15910</name>
</gene>
<dbReference type="Gene3D" id="3.90.550.10">
    <property type="entry name" value="Spore Coat Polysaccharide Biosynthesis Protein SpsA, Chain A"/>
    <property type="match status" value="1"/>
</dbReference>
<dbReference type="EMBL" id="CP016616">
    <property type="protein sequence ID" value="ANY79524.1"/>
    <property type="molecule type" value="Genomic_DNA"/>
</dbReference>
<dbReference type="PANTHER" id="PTHR43179">
    <property type="entry name" value="RHAMNOSYLTRANSFERASE WBBL"/>
    <property type="match status" value="1"/>
</dbReference>
<feature type="domain" description="Glycosyltransferase 2-like" evidence="1">
    <location>
        <begin position="311"/>
        <end position="488"/>
    </location>
</feature>
<dbReference type="PANTHER" id="PTHR43179:SF7">
    <property type="entry name" value="RHAMNOSYLTRANSFERASE WBBL"/>
    <property type="match status" value="1"/>
</dbReference>
<name>A0A1B2EHT4_9HYPH</name>
<dbReference type="Pfam" id="PF00535">
    <property type="entry name" value="Glycos_transf_2"/>
    <property type="match status" value="1"/>
</dbReference>
<dbReference type="RefSeq" id="WP_099510538.1">
    <property type="nucleotide sequence ID" value="NZ_CP016616.1"/>
</dbReference>
<organism evidence="2">
    <name type="scientific">Microvirga ossetica</name>
    <dbReference type="NCBI Taxonomy" id="1882682"/>
    <lineage>
        <taxon>Bacteria</taxon>
        <taxon>Pseudomonadati</taxon>
        <taxon>Pseudomonadota</taxon>
        <taxon>Alphaproteobacteria</taxon>
        <taxon>Hyphomicrobiales</taxon>
        <taxon>Methylobacteriaceae</taxon>
        <taxon>Microvirga</taxon>
    </lineage>
</organism>
<dbReference type="OrthoDB" id="9783791at2"/>
<reference evidence="2" key="1">
    <citation type="submission" date="2016-07" db="EMBL/GenBank/DDBJ databases">
        <title>Microvirga ossetica sp. nov. a new species of rhizobia isolated from root nodules of the legume species Vicia alpestris Steven originated from North Ossetia region in the Caucasus.</title>
        <authorList>
            <person name="Safronova V.I."/>
            <person name="Kuznetsova I.G."/>
            <person name="Sazanova A.L."/>
            <person name="Belimov A."/>
            <person name="Andronov E."/>
            <person name="Osledkin Y.S."/>
            <person name="Onishchuk O.P."/>
            <person name="Kurchak O.N."/>
            <person name="Shaposhnikov A.I."/>
            <person name="Willems A."/>
            <person name="Tikhonovich I.A."/>
        </authorList>
    </citation>
    <scope>NUCLEOTIDE SEQUENCE [LARGE SCALE GENOMIC DNA]</scope>
    <source>
        <strain evidence="2">V5/3M</strain>
    </source>
</reference>
<evidence type="ECO:0000313" key="2">
    <source>
        <dbReference type="EMBL" id="ANY79524.1"/>
    </source>
</evidence>